<dbReference type="AlphaFoldDB" id="A0A8H7VD30"/>
<evidence type="ECO:0000256" key="2">
    <source>
        <dbReference type="ARBA" id="ARBA00007163"/>
    </source>
</evidence>
<feature type="domain" description="BZIP" evidence="9">
    <location>
        <begin position="96"/>
        <end position="156"/>
    </location>
</feature>
<dbReference type="OrthoDB" id="5571888at2759"/>
<dbReference type="PANTHER" id="PTHR47416:SF8">
    <property type="entry name" value="BASIC-LEUCINE ZIPPER TRANSCRIPTION FACTOR E-RELATED"/>
    <property type="match status" value="1"/>
</dbReference>
<name>A0A8H7VD30_9FUNG</name>
<organism evidence="10 11">
    <name type="scientific">Mucor plumbeus</name>
    <dbReference type="NCBI Taxonomy" id="97098"/>
    <lineage>
        <taxon>Eukaryota</taxon>
        <taxon>Fungi</taxon>
        <taxon>Fungi incertae sedis</taxon>
        <taxon>Mucoromycota</taxon>
        <taxon>Mucoromycotina</taxon>
        <taxon>Mucoromycetes</taxon>
        <taxon>Mucorales</taxon>
        <taxon>Mucorineae</taxon>
        <taxon>Mucoraceae</taxon>
        <taxon>Mucor</taxon>
    </lineage>
</organism>
<comment type="caution">
    <text evidence="10">The sequence shown here is derived from an EMBL/GenBank/DDBJ whole genome shotgun (WGS) entry which is preliminary data.</text>
</comment>
<evidence type="ECO:0000256" key="8">
    <source>
        <dbReference type="SAM" id="MobiDB-lite"/>
    </source>
</evidence>
<dbReference type="Proteomes" id="UP000650833">
    <property type="component" value="Unassembled WGS sequence"/>
</dbReference>
<dbReference type="PROSITE" id="PS50217">
    <property type="entry name" value="BZIP"/>
    <property type="match status" value="1"/>
</dbReference>
<sequence>MDNNGNNNLDPILNWILNSDTTETNEKQVSNELLGYLLNDQETSNSPFSPILPKDNTQNEDSQHQLGKRKNENSSPSEEDDIDDPTEAQLQQLPAKERRKLRNKISARNFRNRRKEYMSTLEERMDKYQAENSQLKLEVKWIKGMMDKLQAENDQLRLELALCKGGIQQPTNMRIASVSPPTSSSNPIDWEVICPSLVPTANTNATAVVTTTAVTTPNTLSSSSSAYPSTHSLTSTSNIDTLNPTIYLAHATVPNWDLSNLFCKEATSTVNLIHNYPLLAPALMSIVLQHTMTMTTEDIISNSKFKDPTIPTNAISSNYQPRNEDKFIAALSDSALWQTIINTKPNTTDEIQETKATQTLSFIENNDDEKSELTEMKAYMKNYCPMKWMQKQFCMFILFYVVVQYPRLDKPCRTYLPICDKFRVKRQIASLK</sequence>
<keyword evidence="11" id="KW-1185">Reference proteome</keyword>
<comment type="subcellular location">
    <subcellularLocation>
        <location evidence="1">Nucleus</location>
    </subcellularLocation>
</comment>
<evidence type="ECO:0000256" key="5">
    <source>
        <dbReference type="ARBA" id="ARBA00023163"/>
    </source>
</evidence>
<feature type="compositionally biased region" description="Basic residues" evidence="8">
    <location>
        <begin position="97"/>
        <end position="107"/>
    </location>
</feature>
<evidence type="ECO:0000256" key="1">
    <source>
        <dbReference type="ARBA" id="ARBA00004123"/>
    </source>
</evidence>
<dbReference type="GO" id="GO:0005634">
    <property type="term" value="C:nucleus"/>
    <property type="evidence" value="ECO:0007669"/>
    <property type="project" value="UniProtKB-SubCell"/>
</dbReference>
<dbReference type="EMBL" id="JAEPRC010000001">
    <property type="protein sequence ID" value="KAG2216005.1"/>
    <property type="molecule type" value="Genomic_DNA"/>
</dbReference>
<comment type="similarity">
    <text evidence="2">Belongs to the bZIP family.</text>
</comment>
<keyword evidence="4" id="KW-0238">DNA-binding</keyword>
<gene>
    <name evidence="10" type="ORF">INT46_007065</name>
</gene>
<dbReference type="GO" id="GO:0003677">
    <property type="term" value="F:DNA binding"/>
    <property type="evidence" value="ECO:0007669"/>
    <property type="project" value="UniProtKB-KW"/>
</dbReference>
<evidence type="ECO:0000256" key="3">
    <source>
        <dbReference type="ARBA" id="ARBA00023015"/>
    </source>
</evidence>
<feature type="region of interest" description="Disordered" evidence="8">
    <location>
        <begin position="44"/>
        <end position="107"/>
    </location>
</feature>
<dbReference type="InterPro" id="IPR046347">
    <property type="entry name" value="bZIP_sf"/>
</dbReference>
<dbReference type="CDD" id="cd14810">
    <property type="entry name" value="bZIP_u1"/>
    <property type="match status" value="1"/>
</dbReference>
<keyword evidence="6" id="KW-0539">Nucleus</keyword>
<evidence type="ECO:0000256" key="4">
    <source>
        <dbReference type="ARBA" id="ARBA00023125"/>
    </source>
</evidence>
<dbReference type="InterPro" id="IPR004827">
    <property type="entry name" value="bZIP"/>
</dbReference>
<dbReference type="SUPFAM" id="SSF57959">
    <property type="entry name" value="Leucine zipper domain"/>
    <property type="match status" value="1"/>
</dbReference>
<feature type="coiled-coil region" evidence="7">
    <location>
        <begin position="111"/>
        <end position="138"/>
    </location>
</feature>
<protein>
    <recommendedName>
        <fullName evidence="9">BZIP domain-containing protein</fullName>
    </recommendedName>
</protein>
<evidence type="ECO:0000313" key="11">
    <source>
        <dbReference type="Proteomes" id="UP000650833"/>
    </source>
</evidence>
<keyword evidence="7" id="KW-0175">Coiled coil</keyword>
<dbReference type="Pfam" id="PF00170">
    <property type="entry name" value="bZIP_1"/>
    <property type="match status" value="1"/>
</dbReference>
<feature type="compositionally biased region" description="Acidic residues" evidence="8">
    <location>
        <begin position="77"/>
        <end position="86"/>
    </location>
</feature>
<evidence type="ECO:0000256" key="7">
    <source>
        <dbReference type="SAM" id="Coils"/>
    </source>
</evidence>
<accession>A0A8H7VD30</accession>
<proteinExistence type="inferred from homology"/>
<dbReference type="Gene3D" id="1.20.5.170">
    <property type="match status" value="1"/>
</dbReference>
<evidence type="ECO:0000313" key="10">
    <source>
        <dbReference type="EMBL" id="KAG2216005.1"/>
    </source>
</evidence>
<keyword evidence="3" id="KW-0805">Transcription regulation</keyword>
<evidence type="ECO:0000259" key="9">
    <source>
        <dbReference type="PROSITE" id="PS50217"/>
    </source>
</evidence>
<dbReference type="GO" id="GO:0003700">
    <property type="term" value="F:DNA-binding transcription factor activity"/>
    <property type="evidence" value="ECO:0007669"/>
    <property type="project" value="InterPro"/>
</dbReference>
<reference evidence="10" key="1">
    <citation type="submission" date="2020-12" db="EMBL/GenBank/DDBJ databases">
        <title>Metabolic potential, ecology and presence of endohyphal bacteria is reflected in genomic diversity of Mucoromycotina.</title>
        <authorList>
            <person name="Muszewska A."/>
            <person name="Okrasinska A."/>
            <person name="Steczkiewicz K."/>
            <person name="Drgas O."/>
            <person name="Orlowska M."/>
            <person name="Perlinska-Lenart U."/>
            <person name="Aleksandrzak-Piekarczyk T."/>
            <person name="Szatraj K."/>
            <person name="Zielenkiewicz U."/>
            <person name="Pilsyk S."/>
            <person name="Malc E."/>
            <person name="Mieczkowski P."/>
            <person name="Kruszewska J.S."/>
            <person name="Biernat P."/>
            <person name="Pawlowska J."/>
        </authorList>
    </citation>
    <scope>NUCLEOTIDE SEQUENCE</scope>
    <source>
        <strain evidence="10">CBS 226.32</strain>
    </source>
</reference>
<evidence type="ECO:0000256" key="6">
    <source>
        <dbReference type="ARBA" id="ARBA00023242"/>
    </source>
</evidence>
<dbReference type="PANTHER" id="PTHR47416">
    <property type="entry name" value="BASIC-LEUCINE ZIPPER TRANSCRIPTION FACTOR F-RELATED"/>
    <property type="match status" value="1"/>
</dbReference>
<dbReference type="PROSITE" id="PS00036">
    <property type="entry name" value="BZIP_BASIC"/>
    <property type="match status" value="1"/>
</dbReference>
<keyword evidence="5" id="KW-0804">Transcription</keyword>
<dbReference type="SMART" id="SM00338">
    <property type="entry name" value="BRLZ"/>
    <property type="match status" value="1"/>
</dbReference>